<dbReference type="GO" id="GO:1990961">
    <property type="term" value="P:xenobiotic detoxification by transmembrane export across the plasma membrane"/>
    <property type="evidence" value="ECO:0007669"/>
    <property type="project" value="UniProtKB-ARBA"/>
</dbReference>
<dbReference type="Gene3D" id="1.10.3730.20">
    <property type="match status" value="1"/>
</dbReference>
<gene>
    <name evidence="10" type="ORF">HNQ96_000953</name>
</gene>
<dbReference type="GO" id="GO:0015297">
    <property type="term" value="F:antiporter activity"/>
    <property type="evidence" value="ECO:0007669"/>
    <property type="project" value="TreeGrafter"/>
</dbReference>
<dbReference type="AlphaFoldDB" id="A0A8E1WAI3"/>
<evidence type="ECO:0000256" key="2">
    <source>
        <dbReference type="ARBA" id="ARBA00022448"/>
    </source>
</evidence>
<dbReference type="InterPro" id="IPR000390">
    <property type="entry name" value="Small_drug/metabolite_transptr"/>
</dbReference>
<evidence type="ECO:0000256" key="3">
    <source>
        <dbReference type="ARBA" id="ARBA00022475"/>
    </source>
</evidence>
<dbReference type="InterPro" id="IPR037185">
    <property type="entry name" value="EmrE-like"/>
</dbReference>
<dbReference type="GO" id="GO:0005886">
    <property type="term" value="C:plasma membrane"/>
    <property type="evidence" value="ECO:0007669"/>
    <property type="project" value="UniProtKB-SubCell"/>
</dbReference>
<dbReference type="GO" id="GO:0015199">
    <property type="term" value="F:amino-acid betaine transmembrane transporter activity"/>
    <property type="evidence" value="ECO:0007669"/>
    <property type="project" value="TreeGrafter"/>
</dbReference>
<dbReference type="SUPFAM" id="SSF103481">
    <property type="entry name" value="Multidrug resistance efflux transporter EmrE"/>
    <property type="match status" value="1"/>
</dbReference>
<sequence length="109" mass="12004">MNYIYLIVAVAFEVVATSALKETNGFTRLWPSVIALAGYACAFYFLSLVLRQMPVGIVYAMWCGAGIVFITAIAWIWFRQALDLPALIGIGLIMAGVMVINLFSKLIVH</sequence>
<dbReference type="Pfam" id="PF00893">
    <property type="entry name" value="Multi_Drug_Res"/>
    <property type="match status" value="1"/>
</dbReference>
<evidence type="ECO:0000256" key="7">
    <source>
        <dbReference type="ARBA" id="ARBA00038032"/>
    </source>
</evidence>
<feature type="transmembrane region" description="Helical" evidence="9">
    <location>
        <begin position="57"/>
        <end position="78"/>
    </location>
</feature>
<dbReference type="GO" id="GO:0031460">
    <property type="term" value="P:glycine betaine transport"/>
    <property type="evidence" value="ECO:0007669"/>
    <property type="project" value="TreeGrafter"/>
</dbReference>
<comment type="caution">
    <text evidence="10">The sequence shown here is derived from an EMBL/GenBank/DDBJ whole genome shotgun (WGS) entry which is preliminary data.</text>
</comment>
<feature type="transmembrane region" description="Helical" evidence="9">
    <location>
        <begin position="29"/>
        <end position="50"/>
    </location>
</feature>
<reference evidence="10 11" key="1">
    <citation type="submission" date="2020-08" db="EMBL/GenBank/DDBJ databases">
        <title>Genomic Encyclopedia of Type Strains, Phase IV (KMG-IV): sequencing the most valuable type-strain genomes for metagenomic binning, comparative biology and taxonomic classification.</title>
        <authorList>
            <person name="Goeker M."/>
        </authorList>
    </citation>
    <scope>NUCLEOTIDE SEQUENCE [LARGE SCALE GENOMIC DNA]</scope>
    <source>
        <strain evidence="10 11">DSM 17454</strain>
    </source>
</reference>
<evidence type="ECO:0000256" key="9">
    <source>
        <dbReference type="SAM" id="Phobius"/>
    </source>
</evidence>
<evidence type="ECO:0000256" key="8">
    <source>
        <dbReference type="RuleBase" id="RU003942"/>
    </source>
</evidence>
<evidence type="ECO:0000313" key="10">
    <source>
        <dbReference type="EMBL" id="MBB6465106.1"/>
    </source>
</evidence>
<keyword evidence="4 8" id="KW-0812">Transmembrane</keyword>
<dbReference type="GO" id="GO:0015220">
    <property type="term" value="F:choline transmembrane transporter activity"/>
    <property type="evidence" value="ECO:0007669"/>
    <property type="project" value="TreeGrafter"/>
</dbReference>
<evidence type="ECO:0000256" key="4">
    <source>
        <dbReference type="ARBA" id="ARBA00022692"/>
    </source>
</evidence>
<evidence type="ECO:0000256" key="1">
    <source>
        <dbReference type="ARBA" id="ARBA00004651"/>
    </source>
</evidence>
<feature type="transmembrane region" description="Helical" evidence="9">
    <location>
        <begin position="84"/>
        <end position="103"/>
    </location>
</feature>
<name>A0A8E1WAI3_9HYPH</name>
<keyword evidence="2" id="KW-0813">Transport</keyword>
<dbReference type="PANTHER" id="PTHR30561">
    <property type="entry name" value="SMR FAMILY PROTON-DEPENDENT DRUG EFFLUX TRANSPORTER SUGE"/>
    <property type="match status" value="1"/>
</dbReference>
<dbReference type="EMBL" id="JACHGI010000001">
    <property type="protein sequence ID" value="MBB6465106.1"/>
    <property type="molecule type" value="Genomic_DNA"/>
</dbReference>
<comment type="similarity">
    <text evidence="7 8">Belongs to the drug/metabolite transporter (DMT) superfamily. Small multidrug resistance (SMR) (TC 2.A.7.1) family.</text>
</comment>
<evidence type="ECO:0000256" key="5">
    <source>
        <dbReference type="ARBA" id="ARBA00022989"/>
    </source>
</evidence>
<comment type="subcellular location">
    <subcellularLocation>
        <location evidence="1 8">Cell membrane</location>
        <topology evidence="1 8">Multi-pass membrane protein</topology>
    </subcellularLocation>
</comment>
<dbReference type="Proteomes" id="UP000532373">
    <property type="component" value="Unassembled WGS sequence"/>
</dbReference>
<organism evidence="10 11">
    <name type="scientific">Aminobacter carboxidus</name>
    <dbReference type="NCBI Taxonomy" id="376165"/>
    <lineage>
        <taxon>Bacteria</taxon>
        <taxon>Pseudomonadati</taxon>
        <taxon>Pseudomonadota</taxon>
        <taxon>Alphaproteobacteria</taxon>
        <taxon>Hyphomicrobiales</taxon>
        <taxon>Phyllobacteriaceae</taxon>
        <taxon>Aminobacter</taxon>
    </lineage>
</organism>
<protein>
    <submittedName>
        <fullName evidence="10">Small multidrug resistance pump</fullName>
    </submittedName>
</protein>
<keyword evidence="6 9" id="KW-0472">Membrane</keyword>
<evidence type="ECO:0000313" key="11">
    <source>
        <dbReference type="Proteomes" id="UP000532373"/>
    </source>
</evidence>
<dbReference type="InterPro" id="IPR045324">
    <property type="entry name" value="Small_multidrug_res"/>
</dbReference>
<dbReference type="PANTHER" id="PTHR30561:SF1">
    <property type="entry name" value="MULTIDRUG TRANSPORTER EMRE"/>
    <property type="match status" value="1"/>
</dbReference>
<accession>A0A8E1WAI3</accession>
<dbReference type="FunFam" id="1.10.3730.20:FF:000001">
    <property type="entry name" value="Quaternary ammonium compound resistance transporter SugE"/>
    <property type="match status" value="1"/>
</dbReference>
<evidence type="ECO:0000256" key="6">
    <source>
        <dbReference type="ARBA" id="ARBA00023136"/>
    </source>
</evidence>
<dbReference type="RefSeq" id="WP_184767604.1">
    <property type="nucleotide sequence ID" value="NZ_JACHGI010000001.1"/>
</dbReference>
<keyword evidence="5 9" id="KW-1133">Transmembrane helix</keyword>
<proteinExistence type="inferred from homology"/>
<keyword evidence="3" id="KW-1003">Cell membrane</keyword>